<dbReference type="GO" id="GO:0004222">
    <property type="term" value="F:metalloendopeptidase activity"/>
    <property type="evidence" value="ECO:0007669"/>
    <property type="project" value="InterPro"/>
</dbReference>
<keyword evidence="7" id="KW-0325">Glycoprotein</keyword>
<dbReference type="GO" id="GO:0046872">
    <property type="term" value="F:metal ion binding"/>
    <property type="evidence" value="ECO:0007669"/>
    <property type="project" value="UniProtKB-KW"/>
</dbReference>
<dbReference type="GO" id="GO:0006508">
    <property type="term" value="P:proteolysis"/>
    <property type="evidence" value="ECO:0007669"/>
    <property type="project" value="UniProtKB-KW"/>
</dbReference>
<dbReference type="OrthoDB" id="527990at2759"/>
<dbReference type="eggNOG" id="KOG2556">
    <property type="taxonomic scope" value="Eukaryota"/>
</dbReference>
<evidence type="ECO:0000256" key="8">
    <source>
        <dbReference type="PIRSR" id="PIRSR601577-1"/>
    </source>
</evidence>
<dbReference type="EC" id="3.4.24.36" evidence="12"/>
<dbReference type="Gene3D" id="2.10.25.10">
    <property type="entry name" value="Laminin"/>
    <property type="match status" value="1"/>
</dbReference>
<dbReference type="PANTHER" id="PTHR10942">
    <property type="entry name" value="LEISHMANOLYSIN-LIKE PEPTIDASE"/>
    <property type="match status" value="1"/>
</dbReference>
<feature type="binding site" evidence="9">
    <location>
        <position position="301"/>
    </location>
    <ligand>
        <name>Zn(2+)</name>
        <dbReference type="ChEBI" id="CHEBI:29105"/>
        <note>catalytic</note>
    </ligand>
</feature>
<feature type="disulfide bond" evidence="10">
    <location>
        <begin position="522"/>
        <end position="531"/>
    </location>
</feature>
<dbReference type="RefSeq" id="XP_004030937.1">
    <property type="nucleotide sequence ID" value="XM_004030889.1"/>
</dbReference>
<proteinExistence type="inferred from homology"/>
<keyword evidence="13" id="KW-1185">Reference proteome</keyword>
<keyword evidence="5 9" id="KW-0862">Zinc</keyword>
<dbReference type="GO" id="GO:0007155">
    <property type="term" value="P:cell adhesion"/>
    <property type="evidence" value="ECO:0007669"/>
    <property type="project" value="InterPro"/>
</dbReference>
<comment type="cofactor">
    <cofactor evidence="9">
        <name>Zn(2+)</name>
        <dbReference type="ChEBI" id="CHEBI:29105"/>
    </cofactor>
    <text evidence="9">Binds 1 zinc ion per subunit.</text>
</comment>
<organism evidence="12 13">
    <name type="scientific">Ichthyophthirius multifiliis</name>
    <name type="common">White spot disease agent</name>
    <name type="synonym">Ich</name>
    <dbReference type="NCBI Taxonomy" id="5932"/>
    <lineage>
        <taxon>Eukaryota</taxon>
        <taxon>Sar</taxon>
        <taxon>Alveolata</taxon>
        <taxon>Ciliophora</taxon>
        <taxon>Intramacronucleata</taxon>
        <taxon>Oligohymenophorea</taxon>
        <taxon>Hymenostomatida</taxon>
        <taxon>Ophryoglenina</taxon>
        <taxon>Ichthyophthirius</taxon>
    </lineage>
</organism>
<dbReference type="PROSITE" id="PS50026">
    <property type="entry name" value="EGF_3"/>
    <property type="match status" value="1"/>
</dbReference>
<comment type="similarity">
    <text evidence="1">Belongs to the peptidase M8 family.</text>
</comment>
<sequence>MQGKQLFFIKFLTALCISTLLILYAQNTQYNYINLFRKYLNNKNIEITSKRHAHKCIHSKVLVEEEKIRKIQEASSHEDDINYKYTEQSSFQNIRIKFDYSNLEKHHFSIQRYIELNLIPAAGNYFEELLRVRRLNEPIRLSSRYNNYPCGYAKVNIPKDHINNGVQNADFVFYITASDDESNTLAYASTCDVQGTASTKRPLAGYFNMNLKYFKQAINSGDKMAVANWIYTTLHEMTHSLIFSDYHFSNFPNNIKKRDRYGRVVLADPQLLEYARKYFNCPTLEGVPLEDEGGNGTAGGHWERRLLGNEMMTGSDMYDSVFSNFTLLVFQASTWYQINWNKAQPLIWGYGEGCNFLGTNCDIQSQEFCNSVNKNCSYDYAGLASCAQDSLSNNCKYWKSYSNTHCNYPDQGQAKQWQSVGGKSGSNTRCFKTDLYNQWKWNGTPPAQACYESKCIFNGNQAIIKFIVYGNEYQCNQNNQVVRIGNKGSVTCPDITRFCLHMSACPDSCLGRGTCFNGKCVCHKGFSGPTCETRE</sequence>
<dbReference type="FunFam" id="3.90.132.10:FF:000001">
    <property type="entry name" value="leishmanolysin-like peptidase isoform X2"/>
    <property type="match status" value="1"/>
</dbReference>
<dbReference type="InterPro" id="IPR001577">
    <property type="entry name" value="Peptidase_M8"/>
</dbReference>
<dbReference type="FunFam" id="2.10.25.10:FF:000001">
    <property type="entry name" value="Tenascin C"/>
    <property type="match status" value="1"/>
</dbReference>
<dbReference type="GO" id="GO:0003944">
    <property type="term" value="F:N-acetylglucosamine-1-phosphodiester alpha-N-acetylglucosaminidase activity"/>
    <property type="evidence" value="ECO:0007669"/>
    <property type="project" value="UniProtKB-EC"/>
</dbReference>
<dbReference type="GO" id="GO:0005737">
    <property type="term" value="C:cytoplasm"/>
    <property type="evidence" value="ECO:0007669"/>
    <property type="project" value="TreeGrafter"/>
</dbReference>
<dbReference type="EMBL" id="GL984116">
    <property type="protein sequence ID" value="EGR29701.1"/>
    <property type="molecule type" value="Genomic_DNA"/>
</dbReference>
<accession>G0QYL0</accession>
<dbReference type="STRING" id="857967.G0QYL0"/>
<gene>
    <name evidence="12" type="ORF">IMG5_150440</name>
</gene>
<evidence type="ECO:0000256" key="4">
    <source>
        <dbReference type="ARBA" id="ARBA00022801"/>
    </source>
</evidence>
<dbReference type="Proteomes" id="UP000008983">
    <property type="component" value="Unassembled WGS sequence"/>
</dbReference>
<feature type="active site" evidence="8">
    <location>
        <position position="236"/>
    </location>
</feature>
<name>G0QYL0_ICHMU</name>
<protein>
    <submittedName>
        <fullName evidence="12">Leishmanolysin family protein, putative</fullName>
        <ecNumber evidence="12">3.1.4.45</ecNumber>
        <ecNumber evidence="12">3.4.24.36</ecNumber>
    </submittedName>
</protein>
<comment type="caution">
    <text evidence="10">Lacks conserved residue(s) required for the propagation of feature annotation.</text>
</comment>
<keyword evidence="6 9" id="KW-0482">Metalloprotease</keyword>
<keyword evidence="2" id="KW-0645">Protease</keyword>
<dbReference type="OMA" id="AENHFGC"/>
<evidence type="ECO:0000259" key="11">
    <source>
        <dbReference type="PROSITE" id="PS50026"/>
    </source>
</evidence>
<evidence type="ECO:0000256" key="1">
    <source>
        <dbReference type="ARBA" id="ARBA00005860"/>
    </source>
</evidence>
<dbReference type="InterPro" id="IPR000742">
    <property type="entry name" value="EGF"/>
</dbReference>
<feature type="disulfide bond" evidence="10">
    <location>
        <begin position="505"/>
        <end position="515"/>
    </location>
</feature>
<keyword evidence="3 9" id="KW-0479">Metal-binding</keyword>
<dbReference type="Pfam" id="PF23106">
    <property type="entry name" value="EGF_Teneurin"/>
    <property type="match status" value="1"/>
</dbReference>
<dbReference type="GeneID" id="14905808"/>
<dbReference type="InParanoid" id="G0QYL0"/>
<dbReference type="PANTHER" id="PTHR10942:SF0">
    <property type="entry name" value="LEISHMANOLYSIN-LIKE PEPTIDASE"/>
    <property type="match status" value="1"/>
</dbReference>
<dbReference type="SUPFAM" id="SSF55486">
    <property type="entry name" value="Metalloproteases ('zincins'), catalytic domain"/>
    <property type="match status" value="1"/>
</dbReference>
<dbReference type="PROSITE" id="PS00022">
    <property type="entry name" value="EGF_1"/>
    <property type="match status" value="1"/>
</dbReference>
<dbReference type="Gene3D" id="3.10.170.20">
    <property type="match status" value="1"/>
</dbReference>
<evidence type="ECO:0000313" key="12">
    <source>
        <dbReference type="EMBL" id="EGR29701.1"/>
    </source>
</evidence>
<evidence type="ECO:0000256" key="7">
    <source>
        <dbReference type="ARBA" id="ARBA00023180"/>
    </source>
</evidence>
<feature type="binding site" evidence="9">
    <location>
        <position position="239"/>
    </location>
    <ligand>
        <name>Zn(2+)</name>
        <dbReference type="ChEBI" id="CHEBI:29105"/>
        <note>catalytic</note>
    </ligand>
</feature>
<evidence type="ECO:0000256" key="3">
    <source>
        <dbReference type="ARBA" id="ARBA00022723"/>
    </source>
</evidence>
<evidence type="ECO:0000256" key="10">
    <source>
        <dbReference type="PROSITE-ProRule" id="PRU00076"/>
    </source>
</evidence>
<keyword evidence="10" id="KW-1015">Disulfide bond</keyword>
<feature type="domain" description="EGF-like" evidence="11">
    <location>
        <begin position="501"/>
        <end position="532"/>
    </location>
</feature>
<dbReference type="AlphaFoldDB" id="G0QYL0"/>
<dbReference type="PROSITE" id="PS01186">
    <property type="entry name" value="EGF_2"/>
    <property type="match status" value="1"/>
</dbReference>
<dbReference type="Gene3D" id="3.90.132.10">
    <property type="entry name" value="Leishmanolysin , domain 2"/>
    <property type="match status" value="1"/>
</dbReference>
<feature type="binding site" evidence="9">
    <location>
        <position position="235"/>
    </location>
    <ligand>
        <name>Zn(2+)</name>
        <dbReference type="ChEBI" id="CHEBI:29105"/>
        <note>catalytic</note>
    </ligand>
</feature>
<dbReference type="CDD" id="cd00054">
    <property type="entry name" value="EGF_CA"/>
    <property type="match status" value="1"/>
</dbReference>
<evidence type="ECO:0000256" key="5">
    <source>
        <dbReference type="ARBA" id="ARBA00022833"/>
    </source>
</evidence>
<reference evidence="12 13" key="1">
    <citation type="submission" date="2011-07" db="EMBL/GenBank/DDBJ databases">
        <authorList>
            <person name="Coyne R."/>
            <person name="Brami D."/>
            <person name="Johnson J."/>
            <person name="Hostetler J."/>
            <person name="Hannick L."/>
            <person name="Clark T."/>
            <person name="Cassidy-Hanley D."/>
            <person name="Inman J."/>
        </authorList>
    </citation>
    <scope>NUCLEOTIDE SEQUENCE [LARGE SCALE GENOMIC DNA]</scope>
    <source>
        <strain evidence="12 13">G5</strain>
    </source>
</reference>
<evidence type="ECO:0000256" key="6">
    <source>
        <dbReference type="ARBA" id="ARBA00023049"/>
    </source>
</evidence>
<dbReference type="Pfam" id="PF01457">
    <property type="entry name" value="Peptidase_M8"/>
    <property type="match status" value="1"/>
</dbReference>
<evidence type="ECO:0000313" key="13">
    <source>
        <dbReference type="Proteomes" id="UP000008983"/>
    </source>
</evidence>
<dbReference type="EC" id="3.1.4.45" evidence="12"/>
<keyword evidence="4 12" id="KW-0378">Hydrolase</keyword>
<dbReference type="GO" id="GO:0016020">
    <property type="term" value="C:membrane"/>
    <property type="evidence" value="ECO:0007669"/>
    <property type="project" value="InterPro"/>
</dbReference>
<evidence type="ECO:0000256" key="9">
    <source>
        <dbReference type="PIRSR" id="PIRSR601577-2"/>
    </source>
</evidence>
<keyword evidence="10" id="KW-0245">EGF-like domain</keyword>
<dbReference type="PRINTS" id="PR00782">
    <property type="entry name" value="LSHMANOLYSIN"/>
</dbReference>
<evidence type="ECO:0000256" key="2">
    <source>
        <dbReference type="ARBA" id="ARBA00022670"/>
    </source>
</evidence>